<comment type="caution">
    <text evidence="2">The sequence shown here is derived from an EMBL/GenBank/DDBJ whole genome shotgun (WGS) entry which is preliminary data.</text>
</comment>
<dbReference type="EMBL" id="ML996081">
    <property type="protein sequence ID" value="KAF2157077.1"/>
    <property type="molecule type" value="Genomic_DNA"/>
</dbReference>
<reference evidence="2" key="1">
    <citation type="journal article" date="2020" name="Stud. Mycol.">
        <title>101 Dothideomycetes genomes: a test case for predicting lifestyles and emergence of pathogens.</title>
        <authorList>
            <person name="Haridas S."/>
            <person name="Albert R."/>
            <person name="Binder M."/>
            <person name="Bloem J."/>
            <person name="Labutti K."/>
            <person name="Salamov A."/>
            <person name="Andreopoulos B."/>
            <person name="Baker S."/>
            <person name="Barry K."/>
            <person name="Bills G."/>
            <person name="Bluhm B."/>
            <person name="Cannon C."/>
            <person name="Castanera R."/>
            <person name="Culley D."/>
            <person name="Daum C."/>
            <person name="Ezra D."/>
            <person name="Gonzalez J."/>
            <person name="Henrissat B."/>
            <person name="Kuo A."/>
            <person name="Liang C."/>
            <person name="Lipzen A."/>
            <person name="Lutzoni F."/>
            <person name="Magnuson J."/>
            <person name="Mondo S."/>
            <person name="Nolan M."/>
            <person name="Ohm R."/>
            <person name="Pangilinan J."/>
            <person name="Park H.-J."/>
            <person name="Ramirez L."/>
            <person name="Alfaro M."/>
            <person name="Sun H."/>
            <person name="Tritt A."/>
            <person name="Yoshinaga Y."/>
            <person name="Zwiers L.-H."/>
            <person name="Turgeon B."/>
            <person name="Goodwin S."/>
            <person name="Spatafora J."/>
            <person name="Crous P."/>
            <person name="Grigoriev I."/>
        </authorList>
    </citation>
    <scope>NUCLEOTIDE SEQUENCE</scope>
    <source>
        <strain evidence="2">CBS 260.36</strain>
    </source>
</reference>
<keyword evidence="1" id="KW-0378">Hydrolase</keyword>
<dbReference type="InterPro" id="IPR029058">
    <property type="entry name" value="AB_hydrolase_fold"/>
</dbReference>
<sequence length="329" mass="36054">MPDSSSINSRASAVYRISRFPFPRSDNQRHAWTEGKRVCLKGLSLHKYPMSEIAVPHSHGLPSEGKSILVYAHVPPKATSSNPAPCVILMTGLDGYRTELAAWSAGFGALGVGTIVFEIPGTGDSPADPRDPTSGDRVYSSLFSWLRSAEAPPLDSARLVVWGFSTGGYHVIRAAHTHPWEAAGFVSQGGGCHHMFDAEWLDASLSLEYPFDLGSTLACKFGYHGNKGFAAFKKEARSRFSLLENGTLDRPCGRLLLVNGTGDEIFPIDDYYLVLSHGGAKEARFVDGRKHMGEPEAFFIILKWIYDRLGIDAVPMVQMKTMPFKAKYP</sequence>
<dbReference type="GO" id="GO:0016787">
    <property type="term" value="F:hydrolase activity"/>
    <property type="evidence" value="ECO:0007669"/>
    <property type="project" value="UniProtKB-KW"/>
</dbReference>
<dbReference type="Pfam" id="PF06500">
    <property type="entry name" value="FrsA-like"/>
    <property type="match status" value="1"/>
</dbReference>
<gene>
    <name evidence="2" type="ORF">K461DRAFT_273196</name>
</gene>
<dbReference type="PANTHER" id="PTHR22946">
    <property type="entry name" value="DIENELACTONE HYDROLASE DOMAIN-CONTAINING PROTEIN-RELATED"/>
    <property type="match status" value="1"/>
</dbReference>
<dbReference type="InterPro" id="IPR010520">
    <property type="entry name" value="FrsA-like"/>
</dbReference>
<dbReference type="OrthoDB" id="5409895at2759"/>
<dbReference type="Gene3D" id="3.40.50.1820">
    <property type="entry name" value="alpha/beta hydrolase"/>
    <property type="match status" value="1"/>
</dbReference>
<dbReference type="InterPro" id="IPR050261">
    <property type="entry name" value="FrsA_esterase"/>
</dbReference>
<organism evidence="2 3">
    <name type="scientific">Myriangium duriaei CBS 260.36</name>
    <dbReference type="NCBI Taxonomy" id="1168546"/>
    <lineage>
        <taxon>Eukaryota</taxon>
        <taxon>Fungi</taxon>
        <taxon>Dikarya</taxon>
        <taxon>Ascomycota</taxon>
        <taxon>Pezizomycotina</taxon>
        <taxon>Dothideomycetes</taxon>
        <taxon>Dothideomycetidae</taxon>
        <taxon>Myriangiales</taxon>
        <taxon>Myriangiaceae</taxon>
        <taxon>Myriangium</taxon>
    </lineage>
</organism>
<evidence type="ECO:0000256" key="1">
    <source>
        <dbReference type="ARBA" id="ARBA00022801"/>
    </source>
</evidence>
<name>A0A9P4ML75_9PEZI</name>
<dbReference type="AlphaFoldDB" id="A0A9P4ML75"/>
<evidence type="ECO:0000313" key="3">
    <source>
        <dbReference type="Proteomes" id="UP000799439"/>
    </source>
</evidence>
<accession>A0A9P4ML75</accession>
<protein>
    <submittedName>
        <fullName evidence="2">Alpha/beta-hydrolase</fullName>
    </submittedName>
</protein>
<dbReference type="SUPFAM" id="SSF53474">
    <property type="entry name" value="alpha/beta-Hydrolases"/>
    <property type="match status" value="1"/>
</dbReference>
<evidence type="ECO:0000313" key="2">
    <source>
        <dbReference type="EMBL" id="KAF2157077.1"/>
    </source>
</evidence>
<proteinExistence type="predicted"/>
<dbReference type="PANTHER" id="PTHR22946:SF12">
    <property type="entry name" value="CONIDIAL PIGMENT BIOSYNTHESIS PROTEIN AYG1 (AFU_ORTHOLOGUE AFUA_2G17550)"/>
    <property type="match status" value="1"/>
</dbReference>
<dbReference type="Proteomes" id="UP000799439">
    <property type="component" value="Unassembled WGS sequence"/>
</dbReference>
<keyword evidence="3" id="KW-1185">Reference proteome</keyword>